<dbReference type="CDD" id="cd00685">
    <property type="entry name" value="Trans_IPPS_HT"/>
    <property type="match status" value="1"/>
</dbReference>
<comment type="similarity">
    <text evidence="2 6">Belongs to the FPP/GGPP synthase family.</text>
</comment>
<dbReference type="PANTHER" id="PTHR12001">
    <property type="entry name" value="GERANYLGERANYL PYROPHOSPHATE SYNTHASE"/>
    <property type="match status" value="1"/>
</dbReference>
<evidence type="ECO:0000256" key="4">
    <source>
        <dbReference type="ARBA" id="ARBA00022723"/>
    </source>
</evidence>
<evidence type="ECO:0000313" key="7">
    <source>
        <dbReference type="EMBL" id="GGW82121.1"/>
    </source>
</evidence>
<evidence type="ECO:0000256" key="1">
    <source>
        <dbReference type="ARBA" id="ARBA00001946"/>
    </source>
</evidence>
<keyword evidence="4" id="KW-0479">Metal-binding</keyword>
<dbReference type="GO" id="GO:0004659">
    <property type="term" value="F:prenyltransferase activity"/>
    <property type="evidence" value="ECO:0007669"/>
    <property type="project" value="InterPro"/>
</dbReference>
<dbReference type="Gene3D" id="1.10.600.10">
    <property type="entry name" value="Farnesyl Diphosphate Synthase"/>
    <property type="match status" value="1"/>
</dbReference>
<dbReference type="SFLD" id="SFLDG01017">
    <property type="entry name" value="Polyprenyl_Transferase_Like"/>
    <property type="match status" value="1"/>
</dbReference>
<dbReference type="PANTHER" id="PTHR12001:SF69">
    <property type="entry name" value="ALL TRANS-POLYPRENYL-DIPHOSPHATE SYNTHASE PDSS1"/>
    <property type="match status" value="1"/>
</dbReference>
<dbReference type="InterPro" id="IPR033749">
    <property type="entry name" value="Polyprenyl_synt_CS"/>
</dbReference>
<comment type="cofactor">
    <cofactor evidence="1">
        <name>Mg(2+)</name>
        <dbReference type="ChEBI" id="CHEBI:18420"/>
    </cofactor>
</comment>
<dbReference type="EMBL" id="BMUE01000030">
    <property type="protein sequence ID" value="GGW82121.1"/>
    <property type="molecule type" value="Genomic_DNA"/>
</dbReference>
<comment type="caution">
    <text evidence="7">The sequence shown here is derived from an EMBL/GenBank/DDBJ whole genome shotgun (WGS) entry which is preliminary data.</text>
</comment>
<dbReference type="GO" id="GO:0046872">
    <property type="term" value="F:metal ion binding"/>
    <property type="evidence" value="ECO:0007669"/>
    <property type="project" value="UniProtKB-KW"/>
</dbReference>
<organism evidence="7 8">
    <name type="scientific">Streptomyces lucensis JCM 4490</name>
    <dbReference type="NCBI Taxonomy" id="1306176"/>
    <lineage>
        <taxon>Bacteria</taxon>
        <taxon>Bacillati</taxon>
        <taxon>Actinomycetota</taxon>
        <taxon>Actinomycetes</taxon>
        <taxon>Kitasatosporales</taxon>
        <taxon>Streptomycetaceae</taxon>
        <taxon>Streptomyces</taxon>
    </lineage>
</organism>
<evidence type="ECO:0000256" key="6">
    <source>
        <dbReference type="RuleBase" id="RU004466"/>
    </source>
</evidence>
<dbReference type="PROSITE" id="PS00444">
    <property type="entry name" value="POLYPRENYL_SYNTHASE_2"/>
    <property type="match status" value="1"/>
</dbReference>
<evidence type="ECO:0000256" key="3">
    <source>
        <dbReference type="ARBA" id="ARBA00022679"/>
    </source>
</evidence>
<evidence type="ECO:0000256" key="2">
    <source>
        <dbReference type="ARBA" id="ARBA00006706"/>
    </source>
</evidence>
<reference evidence="7" key="1">
    <citation type="journal article" date="2014" name="Int. J. Syst. Evol. Microbiol.">
        <title>Complete genome sequence of Corynebacterium casei LMG S-19264T (=DSM 44701T), isolated from a smear-ripened cheese.</title>
        <authorList>
            <consortium name="US DOE Joint Genome Institute (JGI-PGF)"/>
            <person name="Walter F."/>
            <person name="Albersmeier A."/>
            <person name="Kalinowski J."/>
            <person name="Ruckert C."/>
        </authorList>
    </citation>
    <scope>NUCLEOTIDE SEQUENCE</scope>
    <source>
        <strain evidence="7">JCM 4490</strain>
    </source>
</reference>
<name>A0A918JHP5_9ACTN</name>
<dbReference type="SUPFAM" id="SSF48576">
    <property type="entry name" value="Terpenoid synthases"/>
    <property type="match status" value="1"/>
</dbReference>
<dbReference type="InterPro" id="IPR000092">
    <property type="entry name" value="Polyprenyl_synt"/>
</dbReference>
<sequence>MSAFRRRLDTHAILRQLRGGRGPRFGSADRSTEKRLRAGLEAVEEELRLVVSHQGDPRIAELTGHVAGAGGKRLRPLLVLLAAEFGQSGRKGVLGVAVVMELIHIASLYHDDVMDAAATRRGVSSANARWGNRQAVRGGDWLLARAAQLAADVGADAVQHHSRVAVRLVEGQMRELVGPGPGENPVDYYFEVIAGKTVELLATSLSLGAFYANAPAGHEAALREYGMGLGVAFQIADDLMDLLSPAETTGKEQGIDLRAGVLSLPVLLARADRSAEGAELRALVEAGPVTDPRAHRRALELFRCSSAVDRASTLMEAHVSRARAALASLPRTPARKALDVLCDIVLDQTRRPDQERRDT</sequence>
<proteinExistence type="inferred from homology"/>
<dbReference type="Pfam" id="PF00348">
    <property type="entry name" value="polyprenyl_synt"/>
    <property type="match status" value="1"/>
</dbReference>
<dbReference type="Proteomes" id="UP000620224">
    <property type="component" value="Unassembled WGS sequence"/>
</dbReference>
<protein>
    <submittedName>
        <fullName evidence="7">Geranylgeranyl pyrophosphate synthase</fullName>
    </submittedName>
</protein>
<evidence type="ECO:0000313" key="8">
    <source>
        <dbReference type="Proteomes" id="UP000620224"/>
    </source>
</evidence>
<dbReference type="AlphaFoldDB" id="A0A918JHP5"/>
<reference evidence="7" key="2">
    <citation type="submission" date="2020-09" db="EMBL/GenBank/DDBJ databases">
        <authorList>
            <person name="Sun Q."/>
            <person name="Ohkuma M."/>
        </authorList>
    </citation>
    <scope>NUCLEOTIDE SEQUENCE</scope>
    <source>
        <strain evidence="7">JCM 4490</strain>
    </source>
</reference>
<keyword evidence="5" id="KW-0460">Magnesium</keyword>
<dbReference type="GO" id="GO:0008299">
    <property type="term" value="P:isoprenoid biosynthetic process"/>
    <property type="evidence" value="ECO:0007669"/>
    <property type="project" value="InterPro"/>
</dbReference>
<keyword evidence="8" id="KW-1185">Reference proteome</keyword>
<dbReference type="InterPro" id="IPR008949">
    <property type="entry name" value="Isoprenoid_synthase_dom_sf"/>
</dbReference>
<keyword evidence="3 6" id="KW-0808">Transferase</keyword>
<accession>A0A918JHP5</accession>
<gene>
    <name evidence="7" type="ORF">GCM10010503_69280</name>
</gene>
<evidence type="ECO:0000256" key="5">
    <source>
        <dbReference type="ARBA" id="ARBA00022842"/>
    </source>
</evidence>
<dbReference type="SFLD" id="SFLDS00005">
    <property type="entry name" value="Isoprenoid_Synthase_Type_I"/>
    <property type="match status" value="1"/>
</dbReference>